<evidence type="ECO:0000256" key="9">
    <source>
        <dbReference type="SAM" id="MobiDB-lite"/>
    </source>
</evidence>
<dbReference type="GO" id="GO:0006508">
    <property type="term" value="P:proteolysis"/>
    <property type="evidence" value="ECO:0007669"/>
    <property type="project" value="UniProtKB-KW"/>
</dbReference>
<dbReference type="Proteomes" id="UP000290649">
    <property type="component" value="Unassembled WGS sequence"/>
</dbReference>
<evidence type="ECO:0000256" key="2">
    <source>
        <dbReference type="ARBA" id="ARBA00022670"/>
    </source>
</evidence>
<dbReference type="AlphaFoldDB" id="A0A4V1LGY0"/>
<evidence type="ECO:0000256" key="7">
    <source>
        <dbReference type="ARBA" id="ARBA00023239"/>
    </source>
</evidence>
<dbReference type="Gene3D" id="3.90.1680.10">
    <property type="entry name" value="SOS response associated peptidase-like"/>
    <property type="match status" value="1"/>
</dbReference>
<keyword evidence="6" id="KW-0238">DNA-binding</keyword>
<dbReference type="PANTHER" id="PTHR13604">
    <property type="entry name" value="DC12-RELATED"/>
    <property type="match status" value="1"/>
</dbReference>
<organism evidence="10 11">
    <name type="scientific">Anaerobacillus alkaliphilus</name>
    <dbReference type="NCBI Taxonomy" id="1548597"/>
    <lineage>
        <taxon>Bacteria</taxon>
        <taxon>Bacillati</taxon>
        <taxon>Bacillota</taxon>
        <taxon>Bacilli</taxon>
        <taxon>Bacillales</taxon>
        <taxon>Bacillaceae</taxon>
        <taxon>Anaerobacillus</taxon>
    </lineage>
</organism>
<gene>
    <name evidence="10" type="ORF">DS745_02660</name>
</gene>
<dbReference type="GO" id="GO:0016829">
    <property type="term" value="F:lyase activity"/>
    <property type="evidence" value="ECO:0007669"/>
    <property type="project" value="UniProtKB-KW"/>
</dbReference>
<keyword evidence="3" id="KW-0227">DNA damage</keyword>
<dbReference type="GO" id="GO:0008233">
    <property type="term" value="F:peptidase activity"/>
    <property type="evidence" value="ECO:0007669"/>
    <property type="project" value="UniProtKB-KW"/>
</dbReference>
<dbReference type="GO" id="GO:0003697">
    <property type="term" value="F:single-stranded DNA binding"/>
    <property type="evidence" value="ECO:0007669"/>
    <property type="project" value="InterPro"/>
</dbReference>
<feature type="region of interest" description="Disordered" evidence="9">
    <location>
        <begin position="206"/>
        <end position="226"/>
    </location>
</feature>
<dbReference type="Pfam" id="PF02586">
    <property type="entry name" value="SRAP"/>
    <property type="match status" value="1"/>
</dbReference>
<evidence type="ECO:0000256" key="1">
    <source>
        <dbReference type="ARBA" id="ARBA00008136"/>
    </source>
</evidence>
<evidence type="ECO:0000313" key="10">
    <source>
        <dbReference type="EMBL" id="RXJ04305.1"/>
    </source>
</evidence>
<dbReference type="EC" id="3.4.-.-" evidence="8"/>
<evidence type="ECO:0000256" key="5">
    <source>
        <dbReference type="ARBA" id="ARBA00023124"/>
    </source>
</evidence>
<keyword evidence="2 8" id="KW-0645">Protease</keyword>
<comment type="similarity">
    <text evidence="1 8">Belongs to the SOS response-associated peptidase family.</text>
</comment>
<proteinExistence type="inferred from homology"/>
<dbReference type="InterPro" id="IPR003738">
    <property type="entry name" value="SRAP"/>
</dbReference>
<evidence type="ECO:0000256" key="3">
    <source>
        <dbReference type="ARBA" id="ARBA00022763"/>
    </source>
</evidence>
<dbReference type="RefSeq" id="WP_129076653.1">
    <property type="nucleotide sequence ID" value="NZ_QOUX01000001.1"/>
</dbReference>
<keyword evidence="7" id="KW-0456">Lyase</keyword>
<dbReference type="SUPFAM" id="SSF143081">
    <property type="entry name" value="BB1717-like"/>
    <property type="match status" value="1"/>
</dbReference>
<name>A0A4V1LGY0_9BACI</name>
<dbReference type="OrthoDB" id="9782620at2"/>
<evidence type="ECO:0000313" key="11">
    <source>
        <dbReference type="Proteomes" id="UP000290649"/>
    </source>
</evidence>
<accession>A0A4V1LGY0</accession>
<dbReference type="InterPro" id="IPR036590">
    <property type="entry name" value="SRAP-like"/>
</dbReference>
<sequence length="226" mass="26008">MCGRFTLTAEEEEIKERFNVELSLTGYEKRYNISPSQQVLAIINDGMKNRAGYLKWGLVPAWAKDPSIGHKLINARGETLAEKPSFKQSFSKRRCLIVANGFYEWKRDGKGKIPMYITFKDKRLFAFAGLWETFQNGCSPLHTCTVITTTPNELVQEVHDRMPVILPREKEQLWLDRSLSDVSELQKFLQPFPEEEMLTYQVSSLVNSPKNEGSDLLTVDEPPRLF</sequence>
<keyword evidence="4 8" id="KW-0378">Hydrolase</keyword>
<reference evidence="10 11" key="1">
    <citation type="journal article" date="2019" name="Int. J. Syst. Evol. Microbiol.">
        <title>Anaerobacillus alkaliphilus sp. nov., a novel alkaliphilic and moderately halophilic bacterium.</title>
        <authorList>
            <person name="Borsodi A.K."/>
            <person name="Aszalos J.M."/>
            <person name="Bihari P."/>
            <person name="Nagy I."/>
            <person name="Schumann P."/>
            <person name="Sproer C."/>
            <person name="Kovacs A.L."/>
            <person name="Boka K."/>
            <person name="Dobosy P."/>
            <person name="Ovari M."/>
            <person name="Szili-Kovacs T."/>
            <person name="Toth E."/>
        </authorList>
    </citation>
    <scope>NUCLEOTIDE SEQUENCE [LARGE SCALE GENOMIC DNA]</scope>
    <source>
        <strain evidence="10 11">B16-10</strain>
    </source>
</reference>
<keyword evidence="5" id="KW-0190">Covalent protein-DNA linkage</keyword>
<dbReference type="EMBL" id="QOUX01000001">
    <property type="protein sequence ID" value="RXJ04305.1"/>
    <property type="molecule type" value="Genomic_DNA"/>
</dbReference>
<keyword evidence="11" id="KW-1185">Reference proteome</keyword>
<protein>
    <recommendedName>
        <fullName evidence="8">Abasic site processing protein</fullName>
        <ecNumber evidence="8">3.4.-.-</ecNumber>
    </recommendedName>
</protein>
<dbReference type="PANTHER" id="PTHR13604:SF0">
    <property type="entry name" value="ABASIC SITE PROCESSING PROTEIN HMCES"/>
    <property type="match status" value="1"/>
</dbReference>
<dbReference type="GO" id="GO:0106300">
    <property type="term" value="P:protein-DNA covalent cross-linking repair"/>
    <property type="evidence" value="ECO:0007669"/>
    <property type="project" value="InterPro"/>
</dbReference>
<evidence type="ECO:0000256" key="4">
    <source>
        <dbReference type="ARBA" id="ARBA00022801"/>
    </source>
</evidence>
<comment type="caution">
    <text evidence="10">The sequence shown here is derived from an EMBL/GenBank/DDBJ whole genome shotgun (WGS) entry which is preliminary data.</text>
</comment>
<evidence type="ECO:0000256" key="8">
    <source>
        <dbReference type="RuleBase" id="RU364100"/>
    </source>
</evidence>
<evidence type="ECO:0000256" key="6">
    <source>
        <dbReference type="ARBA" id="ARBA00023125"/>
    </source>
</evidence>